<accession>A0A438LZ15</accession>
<dbReference type="OrthoDB" id="3628183at2"/>
<dbReference type="RefSeq" id="WP_127931363.1">
    <property type="nucleotide sequence ID" value="NZ_SAUN01000001.1"/>
</dbReference>
<reference evidence="3 4" key="1">
    <citation type="submission" date="2019-01" db="EMBL/GenBank/DDBJ databases">
        <title>Sequencing the genomes of 1000 actinobacteria strains.</title>
        <authorList>
            <person name="Klenk H.-P."/>
        </authorList>
    </citation>
    <scope>NUCLEOTIDE SEQUENCE [LARGE SCALE GENOMIC DNA]</scope>
    <source>
        <strain evidence="3 4">DSM 43925</strain>
    </source>
</reference>
<dbReference type="InterPro" id="IPR004176">
    <property type="entry name" value="Clp_R_N"/>
</dbReference>
<protein>
    <submittedName>
        <fullName evidence="3">ClpA/ClpB-like protein</fullName>
    </submittedName>
</protein>
<comment type="caution">
    <text evidence="3">The sequence shown here is derived from an EMBL/GenBank/DDBJ whole genome shotgun (WGS) entry which is preliminary data.</text>
</comment>
<name>A0A438LZ15_9ACTN</name>
<dbReference type="AlphaFoldDB" id="A0A438LZ15"/>
<evidence type="ECO:0000313" key="3">
    <source>
        <dbReference type="EMBL" id="RVX38779.1"/>
    </source>
</evidence>
<gene>
    <name evidence="3" type="ORF">EDD27_1106</name>
</gene>
<evidence type="ECO:0000313" key="4">
    <source>
        <dbReference type="Proteomes" id="UP000284824"/>
    </source>
</evidence>
<dbReference type="InterPro" id="IPR036628">
    <property type="entry name" value="Clp_N_dom_sf"/>
</dbReference>
<keyword evidence="1" id="KW-0677">Repeat</keyword>
<dbReference type="PROSITE" id="PS51903">
    <property type="entry name" value="CLP_R"/>
    <property type="match status" value="1"/>
</dbReference>
<keyword evidence="4" id="KW-1185">Reference proteome</keyword>
<evidence type="ECO:0000259" key="2">
    <source>
        <dbReference type="PROSITE" id="PS51903"/>
    </source>
</evidence>
<dbReference type="EMBL" id="SAUN01000001">
    <property type="protein sequence ID" value="RVX38779.1"/>
    <property type="molecule type" value="Genomic_DNA"/>
</dbReference>
<organism evidence="3 4">
    <name type="scientific">Nonomuraea polychroma</name>
    <dbReference type="NCBI Taxonomy" id="46176"/>
    <lineage>
        <taxon>Bacteria</taxon>
        <taxon>Bacillati</taxon>
        <taxon>Actinomycetota</taxon>
        <taxon>Actinomycetes</taxon>
        <taxon>Streptosporangiales</taxon>
        <taxon>Streptosporangiaceae</taxon>
        <taxon>Nonomuraea</taxon>
    </lineage>
</organism>
<feature type="domain" description="Clp R" evidence="2">
    <location>
        <begin position="2"/>
        <end position="153"/>
    </location>
</feature>
<dbReference type="Gene3D" id="1.10.1780.10">
    <property type="entry name" value="Clp, N-terminal domain"/>
    <property type="match status" value="1"/>
</dbReference>
<proteinExistence type="predicted"/>
<evidence type="ECO:0000256" key="1">
    <source>
        <dbReference type="PROSITE-ProRule" id="PRU01251"/>
    </source>
</evidence>
<dbReference type="SUPFAM" id="SSF81923">
    <property type="entry name" value="Double Clp-N motif"/>
    <property type="match status" value="2"/>
</dbReference>
<sequence length="153" mass="16861">MFEEFAEDTRAVIDSALVEVGQRGDQRLGTEHLLLGLLHVPVSPWARALGVSLATARRTLDEIDRSALAVIQIDISRVRLGGTPPPATKGIPWTYAARGVIKHAAEEMVHRRGRSLEPKHILLGILESRRPDLASAVLDQLAVDRTAVRNRLR</sequence>
<dbReference type="Proteomes" id="UP000284824">
    <property type="component" value="Unassembled WGS sequence"/>
</dbReference>